<sequence length="439" mass="49174">MHSTQNSLGFTIRRVTSGLSPQQVRSEIGERFRRDASSDFEDARIETPITIRESTQSWKDSRSAAESSSPKTNGGEPHGAAERYQSFLLRERETIRNEHLIGKSTESLSNQYGAGNTSSSLLTHKQPNEQEIEFDSSDREEVSSLPSKSHKEDMTSGASTNLLTSNDTDNYKTNLTRTPRKSSPLRKEVRVNSSSVKSAAEEIAGQIARSGATKSKSTQEIIDQINSSVERLRERDMATLVGADTDEESEDDGEILRSLDDFLPKVPSNILPENDSPDENSPSLKNNQSLRHSPTDSNVSVQRNIPILNPSPLIQPASEKKYTPLPSSPTRNPTSFKDTAVSLRNEYSSTRSTKRRPETTSRKLSGKFARNMLRKRHSYKQNRYQNWSKRKWDKLKGLLASSIPKDVIINSSLVMEDLGCNRSELIERICFLEQGKLPS</sequence>
<organism evidence="1 2">
    <name type="scientific">Clavispora lusitaniae</name>
    <name type="common">Candida lusitaniae</name>
    <dbReference type="NCBI Taxonomy" id="36911"/>
    <lineage>
        <taxon>Eukaryota</taxon>
        <taxon>Fungi</taxon>
        <taxon>Dikarya</taxon>
        <taxon>Ascomycota</taxon>
        <taxon>Saccharomycotina</taxon>
        <taxon>Pichiomycetes</taxon>
        <taxon>Metschnikowiaceae</taxon>
        <taxon>Clavispora</taxon>
    </lineage>
</organism>
<evidence type="ECO:0000313" key="2">
    <source>
        <dbReference type="Proteomes" id="UP000326582"/>
    </source>
</evidence>
<accession>A0ACD0WFV7</accession>
<gene>
    <name evidence="1" type="ORF">EJF14_20159</name>
</gene>
<evidence type="ECO:0000313" key="1">
    <source>
        <dbReference type="EMBL" id="QFZ26261.1"/>
    </source>
</evidence>
<keyword evidence="2" id="KW-1185">Reference proteome</keyword>
<reference evidence="2" key="1">
    <citation type="journal article" date="2019" name="MBio">
        <title>Comparative genomics for the elucidation of multidrug resistance (MDR) in Candida lusitaniae.</title>
        <authorList>
            <person name="Kannan A."/>
            <person name="Asner S.A."/>
            <person name="Trachsel E."/>
            <person name="Kelly S."/>
            <person name="Parker J."/>
            <person name="Sanglard D."/>
        </authorList>
    </citation>
    <scope>NUCLEOTIDE SEQUENCE [LARGE SCALE GENOMIC DNA]</scope>
    <source>
        <strain evidence="2">P1</strain>
    </source>
</reference>
<dbReference type="EMBL" id="CP038485">
    <property type="protein sequence ID" value="QFZ26261.1"/>
    <property type="molecule type" value="Genomic_DNA"/>
</dbReference>
<name>A0ACD0WFV7_CLALS</name>
<protein>
    <submittedName>
        <fullName evidence="1">Uncharacterized protein</fullName>
    </submittedName>
</protein>
<dbReference type="Proteomes" id="UP000326582">
    <property type="component" value="Chromosome 2"/>
</dbReference>
<proteinExistence type="predicted"/>